<sequence>MIELGIASVASLVVKGKEREVGHNTNECMHLKRHIEELIKAGKLSHDHRKAKSEKNSSSSVNSSQNVKIPSSRRNTHSTEQHDNPTRIHDGLWTGSTTFQRHSGCKIKNQSGSSSGIPRADNCNRLHPNRGRTKGIVQMNQTQPRHIRLETLGDDGGSATLSETSCERPKRMPSEKSPLFFKTLKKCMKKSDFQWTMKAEATLKQMKKLLAELPTLTEPIEKEELIAYLVAASYFIVKRPEYDSLVTTTEVKEDLLDPWILFMDGSSCIDGSGTGLILTNPEGIEFTYALRFRFDATNNEAKYKALIAGLRIAEQMGIKNLQANAHRTMIKSSNEDTPFSLTYRTKAVIPVEIGMPTLRTVKIDMVQNDEALKINLDLLEEKREQAAIREVRSKTKMEKYYNSNFVTQALNQEVLCTGTMMPTMQKIAGSLALSGKDRMK</sequence>
<feature type="region of interest" description="Disordered" evidence="1">
    <location>
        <begin position="108"/>
        <end position="131"/>
    </location>
</feature>
<evidence type="ECO:0000313" key="2">
    <source>
        <dbReference type="EMBL" id="GEU80569.1"/>
    </source>
</evidence>
<proteinExistence type="predicted"/>
<gene>
    <name evidence="2" type="ORF">Tci_052547</name>
</gene>
<protein>
    <submittedName>
        <fullName evidence="2">Reverse transcriptase domain-containing protein</fullName>
    </submittedName>
</protein>
<feature type="region of interest" description="Disordered" evidence="1">
    <location>
        <begin position="44"/>
        <end position="95"/>
    </location>
</feature>
<name>A0A6L2N4N4_TANCI</name>
<dbReference type="InterPro" id="IPR036397">
    <property type="entry name" value="RNaseH_sf"/>
</dbReference>
<feature type="compositionally biased region" description="Low complexity" evidence="1">
    <location>
        <begin position="56"/>
        <end position="68"/>
    </location>
</feature>
<feature type="region of interest" description="Disordered" evidence="1">
    <location>
        <begin position="152"/>
        <end position="174"/>
    </location>
</feature>
<dbReference type="InterPro" id="IPR043502">
    <property type="entry name" value="DNA/RNA_pol_sf"/>
</dbReference>
<evidence type="ECO:0000256" key="1">
    <source>
        <dbReference type="SAM" id="MobiDB-lite"/>
    </source>
</evidence>
<comment type="caution">
    <text evidence="2">The sequence shown here is derived from an EMBL/GenBank/DDBJ whole genome shotgun (WGS) entry which is preliminary data.</text>
</comment>
<dbReference type="SUPFAM" id="SSF56672">
    <property type="entry name" value="DNA/RNA polymerases"/>
    <property type="match status" value="1"/>
</dbReference>
<reference evidence="2" key="1">
    <citation type="journal article" date="2019" name="Sci. Rep.">
        <title>Draft genome of Tanacetum cinerariifolium, the natural source of mosquito coil.</title>
        <authorList>
            <person name="Yamashiro T."/>
            <person name="Shiraishi A."/>
            <person name="Satake H."/>
            <person name="Nakayama K."/>
        </authorList>
    </citation>
    <scope>NUCLEOTIDE SEQUENCE</scope>
</reference>
<dbReference type="Gene3D" id="3.30.420.10">
    <property type="entry name" value="Ribonuclease H-like superfamily/Ribonuclease H"/>
    <property type="match status" value="1"/>
</dbReference>
<keyword evidence="2" id="KW-0548">Nucleotidyltransferase</keyword>
<dbReference type="PANTHER" id="PTHR48475:SF2">
    <property type="entry name" value="RIBONUCLEASE H"/>
    <property type="match status" value="1"/>
</dbReference>
<keyword evidence="2" id="KW-0808">Transferase</keyword>
<keyword evidence="2" id="KW-0695">RNA-directed DNA polymerase</keyword>
<feature type="compositionally biased region" description="Basic and acidic residues" evidence="1">
    <location>
        <begin position="77"/>
        <end position="90"/>
    </location>
</feature>
<accession>A0A6L2N4N4</accession>
<dbReference type="AlphaFoldDB" id="A0A6L2N4N4"/>
<feature type="compositionally biased region" description="Basic and acidic residues" evidence="1">
    <location>
        <begin position="165"/>
        <end position="174"/>
    </location>
</feature>
<dbReference type="GO" id="GO:0003964">
    <property type="term" value="F:RNA-directed DNA polymerase activity"/>
    <property type="evidence" value="ECO:0007669"/>
    <property type="project" value="UniProtKB-KW"/>
</dbReference>
<dbReference type="PANTHER" id="PTHR48475">
    <property type="entry name" value="RIBONUCLEASE H"/>
    <property type="match status" value="1"/>
</dbReference>
<organism evidence="2">
    <name type="scientific">Tanacetum cinerariifolium</name>
    <name type="common">Dalmatian daisy</name>
    <name type="synonym">Chrysanthemum cinerariifolium</name>
    <dbReference type="NCBI Taxonomy" id="118510"/>
    <lineage>
        <taxon>Eukaryota</taxon>
        <taxon>Viridiplantae</taxon>
        <taxon>Streptophyta</taxon>
        <taxon>Embryophyta</taxon>
        <taxon>Tracheophyta</taxon>
        <taxon>Spermatophyta</taxon>
        <taxon>Magnoliopsida</taxon>
        <taxon>eudicotyledons</taxon>
        <taxon>Gunneridae</taxon>
        <taxon>Pentapetalae</taxon>
        <taxon>asterids</taxon>
        <taxon>campanulids</taxon>
        <taxon>Asterales</taxon>
        <taxon>Asteraceae</taxon>
        <taxon>Asteroideae</taxon>
        <taxon>Anthemideae</taxon>
        <taxon>Anthemidinae</taxon>
        <taxon>Tanacetum</taxon>
    </lineage>
</organism>
<dbReference type="EMBL" id="BKCJ010008104">
    <property type="protein sequence ID" value="GEU80569.1"/>
    <property type="molecule type" value="Genomic_DNA"/>
</dbReference>
<dbReference type="GO" id="GO:0003676">
    <property type="term" value="F:nucleic acid binding"/>
    <property type="evidence" value="ECO:0007669"/>
    <property type="project" value="InterPro"/>
</dbReference>